<protein>
    <recommendedName>
        <fullName evidence="1">Phosphoribulokinase/uridine kinase domain-containing protein</fullName>
    </recommendedName>
</protein>
<dbReference type="SUPFAM" id="SSF52540">
    <property type="entry name" value="P-loop containing nucleoside triphosphate hydrolases"/>
    <property type="match status" value="1"/>
</dbReference>
<sequence length="242" mass="26157">MIRPPGLDPEIERLSQRIVAAYADLPPGATGSRLLVAIAGRPGSGKSTLAHPLVERVNELVGQSPAPAVCVGLDGWHYSRAQLDASSDPEDAHWWRGAAHTFDKSGYTAFVHALRQPTTAVSTPLPFPTFDHSVKDPAPSPSPIEPYHRIVVIEGLYTLYDAEGWRDAAAAMDLRVWVEVPRDICLRRTLKRNLAAGIVADDESARIRVEAVDMVNGDTIAGCRFQPTDVIAPADCPKLAIA</sequence>
<dbReference type="PANTHER" id="PTHR10285">
    <property type="entry name" value="URIDINE KINASE"/>
    <property type="match status" value="1"/>
</dbReference>
<dbReference type="Pfam" id="PF00485">
    <property type="entry name" value="PRK"/>
    <property type="match status" value="1"/>
</dbReference>
<gene>
    <name evidence="2" type="ORF">CcaverHIS019_0106480</name>
</gene>
<dbReference type="Gene3D" id="3.40.50.300">
    <property type="entry name" value="P-loop containing nucleotide triphosphate hydrolases"/>
    <property type="match status" value="2"/>
</dbReference>
<dbReference type="GO" id="GO:0016301">
    <property type="term" value="F:kinase activity"/>
    <property type="evidence" value="ECO:0007669"/>
    <property type="project" value="InterPro"/>
</dbReference>
<dbReference type="Proteomes" id="UP001233271">
    <property type="component" value="Chromosome 1"/>
</dbReference>
<dbReference type="EMBL" id="AP028212">
    <property type="protein sequence ID" value="BEI87930.1"/>
    <property type="molecule type" value="Genomic_DNA"/>
</dbReference>
<name>A0AA48I6F8_9TREE</name>
<evidence type="ECO:0000313" key="3">
    <source>
        <dbReference type="Proteomes" id="UP001233271"/>
    </source>
</evidence>
<organism evidence="2 3">
    <name type="scientific">Cutaneotrichosporon cavernicola</name>
    <dbReference type="NCBI Taxonomy" id="279322"/>
    <lineage>
        <taxon>Eukaryota</taxon>
        <taxon>Fungi</taxon>
        <taxon>Dikarya</taxon>
        <taxon>Basidiomycota</taxon>
        <taxon>Agaricomycotina</taxon>
        <taxon>Tremellomycetes</taxon>
        <taxon>Trichosporonales</taxon>
        <taxon>Trichosporonaceae</taxon>
        <taxon>Cutaneotrichosporon</taxon>
    </lineage>
</organism>
<evidence type="ECO:0000259" key="1">
    <source>
        <dbReference type="Pfam" id="PF00485"/>
    </source>
</evidence>
<evidence type="ECO:0000313" key="2">
    <source>
        <dbReference type="EMBL" id="BEI87930.1"/>
    </source>
</evidence>
<feature type="domain" description="Phosphoribulokinase/uridine kinase" evidence="1">
    <location>
        <begin position="36"/>
        <end position="195"/>
    </location>
</feature>
<reference evidence="2" key="1">
    <citation type="journal article" date="2023" name="BMC Genomics">
        <title>Chromosome-level genome assemblies of Cutaneotrichosporon spp. (Trichosporonales, Basidiomycota) reveal imbalanced evolution between nucleotide sequences and chromosome synteny.</title>
        <authorList>
            <person name="Kobayashi Y."/>
            <person name="Kayamori A."/>
            <person name="Aoki K."/>
            <person name="Shiwa Y."/>
            <person name="Matsutani M."/>
            <person name="Fujita N."/>
            <person name="Sugita T."/>
            <person name="Iwasaki W."/>
            <person name="Tanaka N."/>
            <person name="Takashima M."/>
        </authorList>
    </citation>
    <scope>NUCLEOTIDE SEQUENCE</scope>
    <source>
        <strain evidence="2">HIS019</strain>
    </source>
</reference>
<dbReference type="InterPro" id="IPR006083">
    <property type="entry name" value="PRK/URK"/>
</dbReference>
<dbReference type="GeneID" id="85491801"/>
<proteinExistence type="predicted"/>
<dbReference type="InterPro" id="IPR027417">
    <property type="entry name" value="P-loop_NTPase"/>
</dbReference>
<dbReference type="RefSeq" id="XP_060453196.1">
    <property type="nucleotide sequence ID" value="XM_060602655.1"/>
</dbReference>
<keyword evidence="3" id="KW-1185">Reference proteome</keyword>
<dbReference type="GO" id="GO:0005524">
    <property type="term" value="F:ATP binding"/>
    <property type="evidence" value="ECO:0007669"/>
    <property type="project" value="InterPro"/>
</dbReference>
<dbReference type="KEGG" id="ccac:CcaHIS019_0106480"/>
<dbReference type="AlphaFoldDB" id="A0AA48I6F8"/>
<accession>A0AA48I6F8</accession>